<evidence type="ECO:0000256" key="3">
    <source>
        <dbReference type="ARBA" id="ARBA00023163"/>
    </source>
</evidence>
<evidence type="ECO:0000256" key="1">
    <source>
        <dbReference type="ARBA" id="ARBA00023015"/>
    </source>
</evidence>
<dbReference type="InterPro" id="IPR018490">
    <property type="entry name" value="cNMP-bd_dom_sf"/>
</dbReference>
<dbReference type="InterPro" id="IPR050397">
    <property type="entry name" value="Env_Response_Regulators"/>
</dbReference>
<name>A0A8J3K564_9ACTN</name>
<dbReference type="SUPFAM" id="SSF46785">
    <property type="entry name" value="Winged helix' DNA-binding domain"/>
    <property type="match status" value="1"/>
</dbReference>
<organism evidence="6 7">
    <name type="scientific">Catellatospora citrea</name>
    <dbReference type="NCBI Taxonomy" id="53366"/>
    <lineage>
        <taxon>Bacteria</taxon>
        <taxon>Bacillati</taxon>
        <taxon>Actinomycetota</taxon>
        <taxon>Actinomycetes</taxon>
        <taxon>Micromonosporales</taxon>
        <taxon>Micromonosporaceae</taxon>
        <taxon>Catellatospora</taxon>
    </lineage>
</organism>
<dbReference type="PANTHER" id="PTHR24567">
    <property type="entry name" value="CRP FAMILY TRANSCRIPTIONAL REGULATORY PROTEIN"/>
    <property type="match status" value="1"/>
</dbReference>
<dbReference type="AlphaFoldDB" id="A0A8J3K564"/>
<dbReference type="InterPro" id="IPR000595">
    <property type="entry name" value="cNMP-bd_dom"/>
</dbReference>
<dbReference type="InterPro" id="IPR014710">
    <property type="entry name" value="RmlC-like_jellyroll"/>
</dbReference>
<dbReference type="InterPro" id="IPR036390">
    <property type="entry name" value="WH_DNA-bd_sf"/>
</dbReference>
<dbReference type="Gene3D" id="1.10.10.10">
    <property type="entry name" value="Winged helix-like DNA-binding domain superfamily/Winged helix DNA-binding domain"/>
    <property type="match status" value="1"/>
</dbReference>
<dbReference type="SMART" id="SM00419">
    <property type="entry name" value="HTH_CRP"/>
    <property type="match status" value="1"/>
</dbReference>
<dbReference type="Proteomes" id="UP000659904">
    <property type="component" value="Unassembled WGS sequence"/>
</dbReference>
<dbReference type="GO" id="GO:0005829">
    <property type="term" value="C:cytosol"/>
    <property type="evidence" value="ECO:0007669"/>
    <property type="project" value="TreeGrafter"/>
</dbReference>
<proteinExistence type="predicted"/>
<dbReference type="SUPFAM" id="SSF51206">
    <property type="entry name" value="cAMP-binding domain-like"/>
    <property type="match status" value="1"/>
</dbReference>
<dbReference type="InterPro" id="IPR012318">
    <property type="entry name" value="HTH_CRP"/>
</dbReference>
<sequence>MTHPSRSTGAGGLPARWPHGSFLATLSETDRGALLALGTGRRFATGAALVREGEPGTDVYVLQRGCVKVLGDTVDGHTTLLAIRVPGDLIGELAGQRTAVRSATVRAAARCEARCIDRATFDAYLLRHPAATRVLLASVTAKLQQATRFRIDLAGASATVRLARTLLPLYETYARPGGGVIDVSLSQRELAALAGVAPASVFRALAALRERGAVSTGYRRVAVSDPQELARVARNEDPQ</sequence>
<reference evidence="6 7" key="1">
    <citation type="submission" date="2021-01" db="EMBL/GenBank/DDBJ databases">
        <title>Whole genome shotgun sequence of Catellatospora citrea NBRC 14495.</title>
        <authorList>
            <person name="Komaki H."/>
            <person name="Tamura T."/>
        </authorList>
    </citation>
    <scope>NUCLEOTIDE SEQUENCE [LARGE SCALE GENOMIC DNA]</scope>
    <source>
        <strain evidence="6 7">NBRC 14495</strain>
    </source>
</reference>
<dbReference type="InterPro" id="IPR036388">
    <property type="entry name" value="WH-like_DNA-bd_sf"/>
</dbReference>
<dbReference type="PANTHER" id="PTHR24567:SF68">
    <property type="entry name" value="DNA-BINDING TRANSCRIPTIONAL DUAL REGULATOR CRP"/>
    <property type="match status" value="1"/>
</dbReference>
<dbReference type="PROSITE" id="PS51063">
    <property type="entry name" value="HTH_CRP_2"/>
    <property type="match status" value="1"/>
</dbReference>
<dbReference type="Pfam" id="PF00027">
    <property type="entry name" value="cNMP_binding"/>
    <property type="match status" value="1"/>
</dbReference>
<dbReference type="Pfam" id="PF13545">
    <property type="entry name" value="HTH_Crp_2"/>
    <property type="match status" value="1"/>
</dbReference>
<gene>
    <name evidence="6" type="ORF">Cci01nite_17260</name>
</gene>
<dbReference type="PROSITE" id="PS00888">
    <property type="entry name" value="CNMP_BINDING_1"/>
    <property type="match status" value="1"/>
</dbReference>
<evidence type="ECO:0000259" key="5">
    <source>
        <dbReference type="PROSITE" id="PS51063"/>
    </source>
</evidence>
<evidence type="ECO:0000313" key="6">
    <source>
        <dbReference type="EMBL" id="GIF96632.1"/>
    </source>
</evidence>
<dbReference type="SMART" id="SM00100">
    <property type="entry name" value="cNMP"/>
    <property type="match status" value="1"/>
</dbReference>
<keyword evidence="7" id="KW-1185">Reference proteome</keyword>
<dbReference type="CDD" id="cd00038">
    <property type="entry name" value="CAP_ED"/>
    <property type="match status" value="1"/>
</dbReference>
<keyword evidence="2" id="KW-0238">DNA-binding</keyword>
<dbReference type="RefSeq" id="WP_120319573.1">
    <property type="nucleotide sequence ID" value="NZ_BONH01000005.1"/>
</dbReference>
<dbReference type="GO" id="GO:0003700">
    <property type="term" value="F:DNA-binding transcription factor activity"/>
    <property type="evidence" value="ECO:0007669"/>
    <property type="project" value="TreeGrafter"/>
</dbReference>
<dbReference type="Gene3D" id="2.60.120.10">
    <property type="entry name" value="Jelly Rolls"/>
    <property type="match status" value="1"/>
</dbReference>
<dbReference type="InterPro" id="IPR018488">
    <property type="entry name" value="cNMP-bd_CS"/>
</dbReference>
<evidence type="ECO:0000256" key="2">
    <source>
        <dbReference type="ARBA" id="ARBA00023125"/>
    </source>
</evidence>
<feature type="domain" description="HTH crp-type" evidence="5">
    <location>
        <begin position="156"/>
        <end position="227"/>
    </location>
</feature>
<dbReference type="PROSITE" id="PS50042">
    <property type="entry name" value="CNMP_BINDING_3"/>
    <property type="match status" value="1"/>
</dbReference>
<dbReference type="GO" id="GO:0003677">
    <property type="term" value="F:DNA binding"/>
    <property type="evidence" value="ECO:0007669"/>
    <property type="project" value="UniProtKB-KW"/>
</dbReference>
<protein>
    <submittedName>
        <fullName evidence="6">Crp/Fnr family transcriptional regulator</fullName>
    </submittedName>
</protein>
<comment type="caution">
    <text evidence="6">The sequence shown here is derived from an EMBL/GenBank/DDBJ whole genome shotgun (WGS) entry which is preliminary data.</text>
</comment>
<dbReference type="EMBL" id="BONH01000005">
    <property type="protein sequence ID" value="GIF96632.1"/>
    <property type="molecule type" value="Genomic_DNA"/>
</dbReference>
<accession>A0A8J3K564</accession>
<evidence type="ECO:0000259" key="4">
    <source>
        <dbReference type="PROSITE" id="PS50042"/>
    </source>
</evidence>
<keyword evidence="1" id="KW-0805">Transcription regulation</keyword>
<evidence type="ECO:0000313" key="7">
    <source>
        <dbReference type="Proteomes" id="UP000659904"/>
    </source>
</evidence>
<feature type="domain" description="Cyclic nucleotide-binding" evidence="4">
    <location>
        <begin position="22"/>
        <end position="142"/>
    </location>
</feature>
<keyword evidence="3" id="KW-0804">Transcription</keyword>